<dbReference type="EMBL" id="CCYD01000610">
    <property type="protein sequence ID" value="CEG41831.1"/>
    <property type="molecule type" value="Genomic_DNA"/>
</dbReference>
<proteinExistence type="predicted"/>
<evidence type="ECO:0000313" key="1">
    <source>
        <dbReference type="EMBL" id="CEG41831.1"/>
    </source>
</evidence>
<evidence type="ECO:0000313" key="2">
    <source>
        <dbReference type="Proteomes" id="UP000054928"/>
    </source>
</evidence>
<sequence length="55" mass="6136">MNKHFTRNLLPRTLGLALLLATRDRLSPLVFALETAAQSLSDSSTYISHKDHDAQ</sequence>
<keyword evidence="2" id="KW-1185">Reference proteome</keyword>
<protein>
    <submittedName>
        <fullName evidence="1">Uncharacterized protein</fullName>
    </submittedName>
</protein>
<organism evidence="1 2">
    <name type="scientific">Plasmopara halstedii</name>
    <name type="common">Downy mildew of sunflower</name>
    <dbReference type="NCBI Taxonomy" id="4781"/>
    <lineage>
        <taxon>Eukaryota</taxon>
        <taxon>Sar</taxon>
        <taxon>Stramenopiles</taxon>
        <taxon>Oomycota</taxon>
        <taxon>Peronosporomycetes</taxon>
        <taxon>Peronosporales</taxon>
        <taxon>Peronosporaceae</taxon>
        <taxon>Plasmopara</taxon>
    </lineage>
</organism>
<dbReference type="GeneID" id="36407203"/>
<accession>A0A0P1AKN5</accession>
<dbReference type="RefSeq" id="XP_024578200.1">
    <property type="nucleotide sequence ID" value="XM_024727643.1"/>
</dbReference>
<dbReference type="Proteomes" id="UP000054928">
    <property type="component" value="Unassembled WGS sequence"/>
</dbReference>
<dbReference type="AlphaFoldDB" id="A0A0P1AKN5"/>
<name>A0A0P1AKN5_PLAHL</name>
<reference evidence="2" key="1">
    <citation type="submission" date="2014-09" db="EMBL/GenBank/DDBJ databases">
        <authorList>
            <person name="Sharma Rahul"/>
            <person name="Thines Marco"/>
        </authorList>
    </citation>
    <scope>NUCLEOTIDE SEQUENCE [LARGE SCALE GENOMIC DNA]</scope>
</reference>